<evidence type="ECO:0000256" key="1">
    <source>
        <dbReference type="ARBA" id="ARBA00022737"/>
    </source>
</evidence>
<reference evidence="3" key="1">
    <citation type="journal article" date="2023" name="Mol. Biol. Evol.">
        <title>Third-Generation Sequencing Reveals the Adaptive Role of the Epigenome in Three Deep-Sea Polychaetes.</title>
        <authorList>
            <person name="Perez M."/>
            <person name="Aroh O."/>
            <person name="Sun Y."/>
            <person name="Lan Y."/>
            <person name="Juniper S.K."/>
            <person name="Young C.R."/>
            <person name="Angers B."/>
            <person name="Qian P.Y."/>
        </authorList>
    </citation>
    <scope>NUCLEOTIDE SEQUENCE</scope>
    <source>
        <strain evidence="3">R07B-5</strain>
    </source>
</reference>
<dbReference type="EMBL" id="JAODUO010007499">
    <property type="protein sequence ID" value="KAK2138556.1"/>
    <property type="molecule type" value="Genomic_DNA"/>
</dbReference>
<evidence type="ECO:0000259" key="2">
    <source>
        <dbReference type="Pfam" id="PF14381"/>
    </source>
</evidence>
<feature type="domain" description="EDR1/CTR1/ARMC3-like peptidase-like" evidence="2">
    <location>
        <begin position="31"/>
        <end position="171"/>
    </location>
</feature>
<evidence type="ECO:0000313" key="3">
    <source>
        <dbReference type="EMBL" id="KAK2138556.1"/>
    </source>
</evidence>
<proteinExistence type="predicted"/>
<dbReference type="Pfam" id="PF14381">
    <property type="entry name" value="EDR1_CTR1_ARMC3_pept"/>
    <property type="match status" value="1"/>
</dbReference>
<evidence type="ECO:0000313" key="4">
    <source>
        <dbReference type="Proteomes" id="UP001209878"/>
    </source>
</evidence>
<accession>A0AAD9IP79</accession>
<comment type="caution">
    <text evidence="3">The sequence shown here is derived from an EMBL/GenBank/DDBJ whole genome shotgun (WGS) entry which is preliminary data.</text>
</comment>
<dbReference type="PANTHER" id="PTHR46618">
    <property type="entry name" value="ARMADILLO REPEAT-CONTAINING PROTEIN 3"/>
    <property type="match status" value="1"/>
</dbReference>
<dbReference type="AlphaFoldDB" id="A0AAD9IP79"/>
<dbReference type="Proteomes" id="UP001209878">
    <property type="component" value="Unassembled WGS sequence"/>
</dbReference>
<dbReference type="PANTHER" id="PTHR46618:SF1">
    <property type="entry name" value="ARMADILLO REPEAT-CONTAINING PROTEIN 3"/>
    <property type="match status" value="1"/>
</dbReference>
<name>A0AAD9IP79_RIDPI</name>
<dbReference type="InterPro" id="IPR055164">
    <property type="entry name" value="EDR1/CTR1/ARMC3-like_pept-like"/>
</dbReference>
<sequence length="184" mass="20609">MKDDDAGSQVGDSANAAVVTGMPEPYFPPGDLTLFKYLEDVEEKIMPLPTSKDQVVALAQFVALKMGGPIDRGQISNFSWELPMSQLKFDCKSNVINIGKIRAGIHCHRALLFKTLADRIAVSCTLVRGEYNRAWNEVMLQYKRTKHQGEGLKFPPRCYLVDLVHHPGRLMLSDSVDAINYQKL</sequence>
<organism evidence="3 4">
    <name type="scientific">Ridgeia piscesae</name>
    <name type="common">Tubeworm</name>
    <dbReference type="NCBI Taxonomy" id="27915"/>
    <lineage>
        <taxon>Eukaryota</taxon>
        <taxon>Metazoa</taxon>
        <taxon>Spiralia</taxon>
        <taxon>Lophotrochozoa</taxon>
        <taxon>Annelida</taxon>
        <taxon>Polychaeta</taxon>
        <taxon>Sedentaria</taxon>
        <taxon>Canalipalpata</taxon>
        <taxon>Sabellida</taxon>
        <taxon>Siboglinidae</taxon>
        <taxon>Ridgeia</taxon>
    </lineage>
</organism>
<protein>
    <recommendedName>
        <fullName evidence="2">EDR1/CTR1/ARMC3-like peptidase-like domain-containing protein</fullName>
    </recommendedName>
</protein>
<dbReference type="InterPro" id="IPR052441">
    <property type="entry name" value="Armadillo-Ser/Thr_Kinase"/>
</dbReference>
<keyword evidence="1" id="KW-0677">Repeat</keyword>
<keyword evidence="4" id="KW-1185">Reference proteome</keyword>
<gene>
    <name evidence="3" type="ORF">NP493_7512g00000</name>
</gene>